<proteinExistence type="predicted"/>
<evidence type="ECO:0000313" key="1">
    <source>
        <dbReference type="EMBL" id="KIK64073.1"/>
    </source>
</evidence>
<dbReference type="PROSITE" id="PS51257">
    <property type="entry name" value="PROKAR_LIPOPROTEIN"/>
    <property type="match status" value="1"/>
</dbReference>
<organism evidence="1 2">
    <name type="scientific">Collybiopsis luxurians FD-317 M1</name>
    <dbReference type="NCBI Taxonomy" id="944289"/>
    <lineage>
        <taxon>Eukaryota</taxon>
        <taxon>Fungi</taxon>
        <taxon>Dikarya</taxon>
        <taxon>Basidiomycota</taxon>
        <taxon>Agaricomycotina</taxon>
        <taxon>Agaricomycetes</taxon>
        <taxon>Agaricomycetidae</taxon>
        <taxon>Agaricales</taxon>
        <taxon>Marasmiineae</taxon>
        <taxon>Omphalotaceae</taxon>
        <taxon>Collybiopsis</taxon>
        <taxon>Collybiopsis luxurians</taxon>
    </lineage>
</organism>
<dbReference type="EMBL" id="KN834762">
    <property type="protein sequence ID" value="KIK64073.1"/>
    <property type="molecule type" value="Genomic_DNA"/>
</dbReference>
<dbReference type="Proteomes" id="UP000053593">
    <property type="component" value="Unassembled WGS sequence"/>
</dbReference>
<evidence type="ECO:0000313" key="2">
    <source>
        <dbReference type="Proteomes" id="UP000053593"/>
    </source>
</evidence>
<gene>
    <name evidence="1" type="ORF">GYMLUDRAFT_40308</name>
</gene>
<dbReference type="HOGENOM" id="CLU_2705047_0_0_1"/>
<keyword evidence="2" id="KW-1185">Reference proteome</keyword>
<protein>
    <submittedName>
        <fullName evidence="1">Uncharacterized protein</fullName>
    </submittedName>
</protein>
<accession>A0A0D0D437</accession>
<sequence>MNFTCRQNVSNASILSCSPFQTYSAKLRYACEEAPLVSCFEILRHKGCWMPGSDVSSQDSFLVENWQSAQCTR</sequence>
<name>A0A0D0D437_9AGAR</name>
<dbReference type="AlphaFoldDB" id="A0A0D0D437"/>
<reference evidence="1 2" key="1">
    <citation type="submission" date="2014-04" db="EMBL/GenBank/DDBJ databases">
        <title>Evolutionary Origins and Diversification of the Mycorrhizal Mutualists.</title>
        <authorList>
            <consortium name="DOE Joint Genome Institute"/>
            <consortium name="Mycorrhizal Genomics Consortium"/>
            <person name="Kohler A."/>
            <person name="Kuo A."/>
            <person name="Nagy L.G."/>
            <person name="Floudas D."/>
            <person name="Copeland A."/>
            <person name="Barry K.W."/>
            <person name="Cichocki N."/>
            <person name="Veneault-Fourrey C."/>
            <person name="LaButti K."/>
            <person name="Lindquist E.A."/>
            <person name="Lipzen A."/>
            <person name="Lundell T."/>
            <person name="Morin E."/>
            <person name="Murat C."/>
            <person name="Riley R."/>
            <person name="Ohm R."/>
            <person name="Sun H."/>
            <person name="Tunlid A."/>
            <person name="Henrissat B."/>
            <person name="Grigoriev I.V."/>
            <person name="Hibbett D.S."/>
            <person name="Martin F."/>
        </authorList>
    </citation>
    <scope>NUCLEOTIDE SEQUENCE [LARGE SCALE GENOMIC DNA]</scope>
    <source>
        <strain evidence="1 2">FD-317 M1</strain>
    </source>
</reference>